<protein>
    <recommendedName>
        <fullName evidence="3">DUF1685 family protein</fullName>
    </recommendedName>
</protein>
<dbReference type="Proteomes" id="UP001058974">
    <property type="component" value="Chromosome 5"/>
</dbReference>
<gene>
    <name evidence="1" type="ORF">KIW84_057062</name>
</gene>
<evidence type="ECO:0000313" key="1">
    <source>
        <dbReference type="EMBL" id="KAI5412255.1"/>
    </source>
</evidence>
<dbReference type="AlphaFoldDB" id="A0A9D4X4W5"/>
<accession>A0A9D4X4W5</accession>
<dbReference type="PANTHER" id="PTHR33785">
    <property type="entry name" value="OS06G0550800 PROTEIN"/>
    <property type="match status" value="1"/>
</dbReference>
<sequence length="248" mass="28248">MIKSCNPFISEKPMSADQVLQLLDTNWFETSILTTNNRKTSSPLHSTTLLDSTIKSDVEELIFLDTKLLKIPTLQVRSFSHENLGSKIGSFSDSLSPNSVLLPQKLKPILSGIEAKEFTLEKESTDAKKMSRRGTRRTLLRKGKKTSRSFSELEFKELKGFMDLGFIFSEEDKDSRLVSLIPGLSKKQHNVDDESVICRPYLSEAWDLIKKRKDVNPLLNWRVPTLGNEIDMKDNLKFWAHTVASTVR</sequence>
<evidence type="ECO:0000313" key="2">
    <source>
        <dbReference type="Proteomes" id="UP001058974"/>
    </source>
</evidence>
<organism evidence="1 2">
    <name type="scientific">Pisum sativum</name>
    <name type="common">Garden pea</name>
    <name type="synonym">Lathyrus oleraceus</name>
    <dbReference type="NCBI Taxonomy" id="3888"/>
    <lineage>
        <taxon>Eukaryota</taxon>
        <taxon>Viridiplantae</taxon>
        <taxon>Streptophyta</taxon>
        <taxon>Embryophyta</taxon>
        <taxon>Tracheophyta</taxon>
        <taxon>Spermatophyta</taxon>
        <taxon>Magnoliopsida</taxon>
        <taxon>eudicotyledons</taxon>
        <taxon>Gunneridae</taxon>
        <taxon>Pentapetalae</taxon>
        <taxon>rosids</taxon>
        <taxon>fabids</taxon>
        <taxon>Fabales</taxon>
        <taxon>Fabaceae</taxon>
        <taxon>Papilionoideae</taxon>
        <taxon>50 kb inversion clade</taxon>
        <taxon>NPAAA clade</taxon>
        <taxon>Hologalegina</taxon>
        <taxon>IRL clade</taxon>
        <taxon>Fabeae</taxon>
        <taxon>Lathyrus</taxon>
    </lineage>
</organism>
<dbReference type="EMBL" id="JAMSHJ010000005">
    <property type="protein sequence ID" value="KAI5412255.1"/>
    <property type="molecule type" value="Genomic_DNA"/>
</dbReference>
<dbReference type="PANTHER" id="PTHR33785:SF12">
    <property type="entry name" value="DUF1685 FAMILY PROTEIN"/>
    <property type="match status" value="1"/>
</dbReference>
<evidence type="ECO:0008006" key="3">
    <source>
        <dbReference type="Google" id="ProtNLM"/>
    </source>
</evidence>
<dbReference type="OrthoDB" id="1911878at2759"/>
<dbReference type="Gramene" id="Psat05G0706200-T1">
    <property type="protein sequence ID" value="KAI5412255.1"/>
    <property type="gene ID" value="KIW84_057062"/>
</dbReference>
<comment type="caution">
    <text evidence="1">The sequence shown here is derived from an EMBL/GenBank/DDBJ whole genome shotgun (WGS) entry which is preliminary data.</text>
</comment>
<name>A0A9D4X4W5_PEA</name>
<keyword evidence="2" id="KW-1185">Reference proteome</keyword>
<reference evidence="1 2" key="1">
    <citation type="journal article" date="2022" name="Nat. Genet.">
        <title>Improved pea reference genome and pan-genome highlight genomic features and evolutionary characteristics.</title>
        <authorList>
            <person name="Yang T."/>
            <person name="Liu R."/>
            <person name="Luo Y."/>
            <person name="Hu S."/>
            <person name="Wang D."/>
            <person name="Wang C."/>
            <person name="Pandey M.K."/>
            <person name="Ge S."/>
            <person name="Xu Q."/>
            <person name="Li N."/>
            <person name="Li G."/>
            <person name="Huang Y."/>
            <person name="Saxena R.K."/>
            <person name="Ji Y."/>
            <person name="Li M."/>
            <person name="Yan X."/>
            <person name="He Y."/>
            <person name="Liu Y."/>
            <person name="Wang X."/>
            <person name="Xiang C."/>
            <person name="Varshney R.K."/>
            <person name="Ding H."/>
            <person name="Gao S."/>
            <person name="Zong X."/>
        </authorList>
    </citation>
    <scope>NUCLEOTIDE SEQUENCE [LARGE SCALE GENOMIC DNA]</scope>
    <source>
        <strain evidence="1 2">cv. Zhongwan 6</strain>
    </source>
</reference>
<proteinExistence type="predicted"/>